<keyword evidence="4 6" id="KW-0472">Membrane</keyword>
<feature type="region of interest" description="Disordered" evidence="5">
    <location>
        <begin position="491"/>
        <end position="528"/>
    </location>
</feature>
<sequence>MPHSRAPSRPPAPSRPVSRSQSRRAISRPRTSRNPSVASISYLPTGPSALIEPDGQIGEEAAELLHEFIHPHHHAEDTLIAEVEEGEEDEDDDDGAFEEAIEEWRRGLPWWKRPSPWWFILGTPFSSMAMSMTLAPRIQIYTELACDQYKPEYSNGTVGIVADTTSIFSEQPAREASVRAEWRILSDRPYELCVTDPDVQQAVSRLALTMITTMGILGCLTTGFWGSISDRYGRTRIMSLAVVGMLITDATFISTAKYSRVLPGGMWFLIVGPLVDGCLGSYSTIMAAIHAYVADTSEPAARARMFSLLIGLMFTGMSIGPTLGSVLINRTHNVLIVFYIATAVHIVYACLIWFVVPESLAPMQMQQARKLHEDALRTASVTKKKALFKRVFSFLEPLTLLLPASVGPPKGGNPLKKQRGDWSLFLLALANGCVLLLIGSITSNMQYMTLMFGWNSEQLGYWTSIVGAARAVHLTIVLPIITTLFRPKTPPIQLTTEPEEPLTGASSPPRSPSAARTGSPAPPPKSRHHSPVFDLNLARLSLALDIVSYALMALAHTGVFFTACSVLGAFGSGFGPSMSSVATALYTRNGGKELGKLFGALSVVQIVCSQVIGPFLYGMTFMRTVKTFPQAVFMLSVGSLTLALVFLMFIRLPKPAQQDVEGPSGGAAEPAHTHPDREDTLVDERTPLIVIQEADDDEGRGRKADVKPSTVISA</sequence>
<dbReference type="Proteomes" id="UP000015241">
    <property type="component" value="Unassembled WGS sequence"/>
</dbReference>
<dbReference type="HOGENOM" id="CLU_017517_1_0_1"/>
<dbReference type="Pfam" id="PF07690">
    <property type="entry name" value="MFS_1"/>
    <property type="match status" value="1"/>
</dbReference>
<feature type="transmembrane region" description="Helical" evidence="6">
    <location>
        <begin position="206"/>
        <end position="225"/>
    </location>
</feature>
<dbReference type="InterPro" id="IPR036259">
    <property type="entry name" value="MFS_trans_sf"/>
</dbReference>
<organism evidence="7 8">
    <name type="scientific">Fomitopsis schrenkii</name>
    <name type="common">Brown rot fungus</name>
    <dbReference type="NCBI Taxonomy" id="2126942"/>
    <lineage>
        <taxon>Eukaryota</taxon>
        <taxon>Fungi</taxon>
        <taxon>Dikarya</taxon>
        <taxon>Basidiomycota</taxon>
        <taxon>Agaricomycotina</taxon>
        <taxon>Agaricomycetes</taxon>
        <taxon>Polyporales</taxon>
        <taxon>Fomitopsis</taxon>
    </lineage>
</organism>
<dbReference type="eggNOG" id="KOG2816">
    <property type="taxonomic scope" value="Eukaryota"/>
</dbReference>
<dbReference type="SUPFAM" id="SSF103473">
    <property type="entry name" value="MFS general substrate transporter"/>
    <property type="match status" value="1"/>
</dbReference>
<feature type="region of interest" description="Disordered" evidence="5">
    <location>
        <begin position="659"/>
        <end position="714"/>
    </location>
</feature>
<reference evidence="7 8" key="1">
    <citation type="journal article" date="2012" name="Science">
        <title>The Paleozoic origin of enzymatic lignin decomposition reconstructed from 31 fungal genomes.</title>
        <authorList>
            <person name="Floudas D."/>
            <person name="Binder M."/>
            <person name="Riley R."/>
            <person name="Barry K."/>
            <person name="Blanchette R.A."/>
            <person name="Henrissat B."/>
            <person name="Martinez A.T."/>
            <person name="Otillar R."/>
            <person name="Spatafora J.W."/>
            <person name="Yadav J.S."/>
            <person name="Aerts A."/>
            <person name="Benoit I."/>
            <person name="Boyd A."/>
            <person name="Carlson A."/>
            <person name="Copeland A."/>
            <person name="Coutinho P.M."/>
            <person name="de Vries R.P."/>
            <person name="Ferreira P."/>
            <person name="Findley K."/>
            <person name="Foster B."/>
            <person name="Gaskell J."/>
            <person name="Glotzer D."/>
            <person name="Gorecki P."/>
            <person name="Heitman J."/>
            <person name="Hesse C."/>
            <person name="Hori C."/>
            <person name="Igarashi K."/>
            <person name="Jurgens J.A."/>
            <person name="Kallen N."/>
            <person name="Kersten P."/>
            <person name="Kohler A."/>
            <person name="Kuees U."/>
            <person name="Kumar T.K.A."/>
            <person name="Kuo A."/>
            <person name="LaButti K."/>
            <person name="Larrondo L.F."/>
            <person name="Lindquist E."/>
            <person name="Ling A."/>
            <person name="Lombard V."/>
            <person name="Lucas S."/>
            <person name="Lundell T."/>
            <person name="Martin R."/>
            <person name="McLaughlin D.J."/>
            <person name="Morgenstern I."/>
            <person name="Morin E."/>
            <person name="Murat C."/>
            <person name="Nagy L.G."/>
            <person name="Nolan M."/>
            <person name="Ohm R.A."/>
            <person name="Patyshakuliyeva A."/>
            <person name="Rokas A."/>
            <person name="Ruiz-Duenas F.J."/>
            <person name="Sabat G."/>
            <person name="Salamov A."/>
            <person name="Samejima M."/>
            <person name="Schmutz J."/>
            <person name="Slot J.C."/>
            <person name="St John F."/>
            <person name="Stenlid J."/>
            <person name="Sun H."/>
            <person name="Sun S."/>
            <person name="Syed K."/>
            <person name="Tsang A."/>
            <person name="Wiebenga A."/>
            <person name="Young D."/>
            <person name="Pisabarro A."/>
            <person name="Eastwood D.C."/>
            <person name="Martin F."/>
            <person name="Cullen D."/>
            <person name="Grigoriev I.V."/>
            <person name="Hibbett D.S."/>
        </authorList>
    </citation>
    <scope>NUCLEOTIDE SEQUENCE</scope>
    <source>
        <strain evidence="8">FP-58527</strain>
    </source>
</reference>
<dbReference type="FunCoup" id="S8F9X0">
    <property type="interactions" value="21"/>
</dbReference>
<evidence type="ECO:0000256" key="3">
    <source>
        <dbReference type="ARBA" id="ARBA00022989"/>
    </source>
</evidence>
<dbReference type="AlphaFoldDB" id="S8F9X0"/>
<evidence type="ECO:0000256" key="5">
    <source>
        <dbReference type="SAM" id="MobiDB-lite"/>
    </source>
</evidence>
<evidence type="ECO:0000256" key="2">
    <source>
        <dbReference type="ARBA" id="ARBA00022692"/>
    </source>
</evidence>
<feature type="transmembrane region" description="Helical" evidence="6">
    <location>
        <begin position="422"/>
        <end position="441"/>
    </location>
</feature>
<evidence type="ECO:0000256" key="1">
    <source>
        <dbReference type="ARBA" id="ARBA00004141"/>
    </source>
</evidence>
<dbReference type="Gene3D" id="1.20.1250.20">
    <property type="entry name" value="MFS general substrate transporter like domains"/>
    <property type="match status" value="2"/>
</dbReference>
<evidence type="ECO:0000256" key="4">
    <source>
        <dbReference type="ARBA" id="ARBA00023136"/>
    </source>
</evidence>
<protein>
    <recommendedName>
        <fullName evidence="9">Major facilitator superfamily (MFS) profile domain-containing protein</fullName>
    </recommendedName>
</protein>
<feature type="transmembrane region" description="Helical" evidence="6">
    <location>
        <begin position="461"/>
        <end position="485"/>
    </location>
</feature>
<keyword evidence="3 6" id="KW-1133">Transmembrane helix</keyword>
<dbReference type="EMBL" id="KE504207">
    <property type="protein sequence ID" value="EPS95424.1"/>
    <property type="molecule type" value="Genomic_DNA"/>
</dbReference>
<feature type="transmembrane region" description="Helical" evidence="6">
    <location>
        <begin position="305"/>
        <end position="328"/>
    </location>
</feature>
<dbReference type="InParanoid" id="S8F9X0"/>
<dbReference type="GO" id="GO:0016020">
    <property type="term" value="C:membrane"/>
    <property type="evidence" value="ECO:0007669"/>
    <property type="project" value="UniProtKB-SubCell"/>
</dbReference>
<feature type="transmembrane region" description="Helical" evidence="6">
    <location>
        <begin position="546"/>
        <end position="570"/>
    </location>
</feature>
<evidence type="ECO:0000256" key="6">
    <source>
        <dbReference type="SAM" id="Phobius"/>
    </source>
</evidence>
<gene>
    <name evidence="7" type="ORF">FOMPIDRAFT_1168587</name>
</gene>
<feature type="region of interest" description="Disordered" evidence="5">
    <location>
        <begin position="1"/>
        <end position="47"/>
    </location>
</feature>
<feature type="compositionally biased region" description="Low complexity" evidence="5">
    <location>
        <begin position="503"/>
        <end position="519"/>
    </location>
</feature>
<name>S8F9X0_FOMSC</name>
<comment type="subcellular location">
    <subcellularLocation>
        <location evidence="1">Membrane</location>
        <topology evidence="1">Multi-pass membrane protein</topology>
    </subcellularLocation>
</comment>
<feature type="transmembrane region" description="Helical" evidence="6">
    <location>
        <begin position="631"/>
        <end position="650"/>
    </location>
</feature>
<keyword evidence="8" id="KW-1185">Reference proteome</keyword>
<accession>S8F9X0</accession>
<dbReference type="GO" id="GO:0022857">
    <property type="term" value="F:transmembrane transporter activity"/>
    <property type="evidence" value="ECO:0007669"/>
    <property type="project" value="InterPro"/>
</dbReference>
<keyword evidence="2 6" id="KW-0812">Transmembrane</keyword>
<proteinExistence type="predicted"/>
<dbReference type="OrthoDB" id="3026777at2759"/>
<evidence type="ECO:0000313" key="8">
    <source>
        <dbReference type="Proteomes" id="UP000015241"/>
    </source>
</evidence>
<dbReference type="InterPro" id="IPR011701">
    <property type="entry name" value="MFS"/>
</dbReference>
<feature type="compositionally biased region" description="Basic and acidic residues" evidence="5">
    <location>
        <begin position="671"/>
        <end position="686"/>
    </location>
</feature>
<dbReference type="PANTHER" id="PTHR23507">
    <property type="entry name" value="ZGC:174356"/>
    <property type="match status" value="1"/>
</dbReference>
<feature type="transmembrane region" description="Helical" evidence="6">
    <location>
        <begin position="597"/>
        <end position="619"/>
    </location>
</feature>
<feature type="compositionally biased region" description="Basic residues" evidence="5">
    <location>
        <begin position="21"/>
        <end position="31"/>
    </location>
</feature>
<evidence type="ECO:0000313" key="7">
    <source>
        <dbReference type="EMBL" id="EPS95424.1"/>
    </source>
</evidence>
<feature type="transmembrane region" description="Helical" evidence="6">
    <location>
        <begin position="334"/>
        <end position="356"/>
    </location>
</feature>
<feature type="transmembrane region" description="Helical" evidence="6">
    <location>
        <begin position="267"/>
        <end position="293"/>
    </location>
</feature>
<evidence type="ECO:0008006" key="9">
    <source>
        <dbReference type="Google" id="ProtNLM"/>
    </source>
</evidence>
<dbReference type="PANTHER" id="PTHR23507:SF1">
    <property type="entry name" value="FI18259P1-RELATED"/>
    <property type="match status" value="1"/>
</dbReference>
<feature type="transmembrane region" description="Helical" evidence="6">
    <location>
        <begin position="237"/>
        <end position="255"/>
    </location>
</feature>